<gene>
    <name evidence="3" type="primary">repA</name>
</gene>
<geneLocation type="plasmid" evidence="3">
    <name>pDN571</name>
</geneLocation>
<sequence>MKGEVQTFCVFQNILYLNYNMTENLNQEEVLQDKNSRGKDRNWRGRKLMSLKLADIFDELGYKKALIERVQSCGDVLHFIRHEDRSLKLYQAYFCKNKLCPMCNWRRSMKYSYQTSRIVDEAIKQEPKGRFLFLTLTVKNVPGSELNRTLTSLTKSFDRLFKRAKVQKNLIGYLRSVEVTHNEKDNNYHPHIHVLLMVRPSYFQSKKDYITQKEWGEMWSQSLKVDYIPMVDIRSVKEKGKSLKGAILETAKYPTKPIKLDIENKQVVDDLYNGLYKKRQLGYGGIFKTIKKQLALDDAENGDLIHTSNDGSDLSEGIKIVAIWNASKQNYYLK</sequence>
<dbReference type="InterPro" id="IPR000989">
    <property type="entry name" value="Rep"/>
</dbReference>
<dbReference type="Pfam" id="PF01446">
    <property type="entry name" value="Rep_1"/>
    <property type="match status" value="1"/>
</dbReference>
<protein>
    <submittedName>
        <fullName evidence="3">Replication initiation protein</fullName>
    </submittedName>
</protein>
<name>Q6DRR7_STRPY</name>
<keyword evidence="2" id="KW-0235">DNA replication</keyword>
<dbReference type="GO" id="GO:0003677">
    <property type="term" value="F:DNA binding"/>
    <property type="evidence" value="ECO:0007669"/>
    <property type="project" value="InterPro"/>
</dbReference>
<dbReference type="AlphaFoldDB" id="Q6DRR7"/>
<reference evidence="3" key="1">
    <citation type="journal article" date="2004" name="Plasmid">
        <title>Sequence analysis of pDN571, a plasmid encoding novel bacteriocin production in M-type 57 Streptococcus pyogenes.</title>
        <authorList>
            <person name="Heng N.C."/>
            <person name="Burtenshaw G.A."/>
            <person name="Jack R.W."/>
            <person name="Tagg J.R."/>
        </authorList>
    </citation>
    <scope>NUCLEOTIDE SEQUENCE</scope>
    <source>
        <strain evidence="3">71-724</strain>
        <plasmid evidence="3">pDN571</plasmid>
    </source>
</reference>
<reference evidence="3" key="2">
    <citation type="submission" date="2004-06" db="EMBL/GenBank/DDBJ databases">
        <authorList>
            <person name="Heng N.C.K."/>
            <person name="Burtenshaw G.A."/>
            <person name="Tagg J.R."/>
        </authorList>
    </citation>
    <scope>NUCLEOTIDE SEQUENCE</scope>
    <source>
        <strain evidence="3">71-724</strain>
        <plasmid evidence="3">pDN571</plasmid>
    </source>
</reference>
<proteinExistence type="inferred from homology"/>
<keyword evidence="3" id="KW-0614">Plasmid</keyword>
<accession>Q6DRR7</accession>
<evidence type="ECO:0000313" key="3">
    <source>
        <dbReference type="EMBL" id="AAT72797.1"/>
    </source>
</evidence>
<dbReference type="GO" id="GO:0006260">
    <property type="term" value="P:DNA replication"/>
    <property type="evidence" value="ECO:0007669"/>
    <property type="project" value="UniProtKB-KW"/>
</dbReference>
<comment type="similarity">
    <text evidence="1">Belongs to the Gram-positive plasmids replication protein type 1 family.</text>
</comment>
<organism evidence="3">
    <name type="scientific">Streptococcus pyogenes</name>
    <dbReference type="NCBI Taxonomy" id="1314"/>
    <lineage>
        <taxon>Bacteria</taxon>
        <taxon>Bacillati</taxon>
        <taxon>Bacillota</taxon>
        <taxon>Bacilli</taxon>
        <taxon>Lactobacillales</taxon>
        <taxon>Streptococcaceae</taxon>
        <taxon>Streptococcus</taxon>
    </lineage>
</organism>
<evidence type="ECO:0000256" key="2">
    <source>
        <dbReference type="ARBA" id="ARBA00022705"/>
    </source>
</evidence>
<evidence type="ECO:0000256" key="1">
    <source>
        <dbReference type="ARBA" id="ARBA00008909"/>
    </source>
</evidence>
<dbReference type="EMBL" id="AY648561">
    <property type="protein sequence ID" value="AAT72797.1"/>
    <property type="molecule type" value="Genomic_DNA"/>
</dbReference>